<dbReference type="RefSeq" id="WP_128219705.1">
    <property type="nucleotide sequence ID" value="NZ_CP034929.1"/>
</dbReference>
<keyword evidence="3" id="KW-0731">Sigma factor</keyword>
<dbReference type="InterPro" id="IPR013249">
    <property type="entry name" value="RNA_pol_sigma70_r4_t2"/>
</dbReference>
<dbReference type="InterPro" id="IPR013324">
    <property type="entry name" value="RNA_pol_sigma_r3/r4-like"/>
</dbReference>
<comment type="caution">
    <text evidence="8">The sequence shown here is derived from an EMBL/GenBank/DDBJ whole genome shotgun (WGS) entry which is preliminary data.</text>
</comment>
<dbReference type="PANTHER" id="PTHR43133:SF50">
    <property type="entry name" value="ECF RNA POLYMERASE SIGMA FACTOR SIGM"/>
    <property type="match status" value="1"/>
</dbReference>
<accession>A0ABW1QVI9</accession>
<feature type="domain" description="RNA polymerase sigma-70 region 2" evidence="6">
    <location>
        <begin position="25"/>
        <end position="90"/>
    </location>
</feature>
<keyword evidence="5" id="KW-0804">Transcription</keyword>
<dbReference type="InterPro" id="IPR007627">
    <property type="entry name" value="RNA_pol_sigma70_r2"/>
</dbReference>
<dbReference type="CDD" id="cd06171">
    <property type="entry name" value="Sigma70_r4"/>
    <property type="match status" value="1"/>
</dbReference>
<dbReference type="InterPro" id="IPR039425">
    <property type="entry name" value="RNA_pol_sigma-70-like"/>
</dbReference>
<dbReference type="Proteomes" id="UP001596098">
    <property type="component" value="Unassembled WGS sequence"/>
</dbReference>
<dbReference type="InterPro" id="IPR036388">
    <property type="entry name" value="WH-like_DNA-bd_sf"/>
</dbReference>
<dbReference type="Gene3D" id="1.10.1740.10">
    <property type="match status" value="1"/>
</dbReference>
<dbReference type="SUPFAM" id="SSF88659">
    <property type="entry name" value="Sigma3 and sigma4 domains of RNA polymerase sigma factors"/>
    <property type="match status" value="1"/>
</dbReference>
<evidence type="ECO:0000256" key="4">
    <source>
        <dbReference type="ARBA" id="ARBA00023125"/>
    </source>
</evidence>
<evidence type="ECO:0000313" key="8">
    <source>
        <dbReference type="EMBL" id="MFC6152635.1"/>
    </source>
</evidence>
<keyword evidence="9" id="KW-1185">Reference proteome</keyword>
<dbReference type="NCBIfam" id="TIGR02983">
    <property type="entry name" value="SigE-fam_strep"/>
    <property type="match status" value="1"/>
</dbReference>
<dbReference type="Gene3D" id="1.10.10.10">
    <property type="entry name" value="Winged helix-like DNA-binding domain superfamily/Winged helix DNA-binding domain"/>
    <property type="match status" value="1"/>
</dbReference>
<reference evidence="9" key="1">
    <citation type="journal article" date="2019" name="Int. J. Syst. Evol. Microbiol.">
        <title>The Global Catalogue of Microorganisms (GCM) 10K type strain sequencing project: providing services to taxonomists for standard genome sequencing and annotation.</title>
        <authorList>
            <consortium name="The Broad Institute Genomics Platform"/>
            <consortium name="The Broad Institute Genome Sequencing Center for Infectious Disease"/>
            <person name="Wu L."/>
            <person name="Ma J."/>
        </authorList>
    </citation>
    <scope>NUCLEOTIDE SEQUENCE [LARGE SCALE GENOMIC DNA]</scope>
    <source>
        <strain evidence="9">DFY28</strain>
    </source>
</reference>
<evidence type="ECO:0000256" key="1">
    <source>
        <dbReference type="ARBA" id="ARBA00010641"/>
    </source>
</evidence>
<evidence type="ECO:0000259" key="6">
    <source>
        <dbReference type="Pfam" id="PF04542"/>
    </source>
</evidence>
<name>A0ABW1QVI9_9ACTN</name>
<evidence type="ECO:0000256" key="3">
    <source>
        <dbReference type="ARBA" id="ARBA00023082"/>
    </source>
</evidence>
<evidence type="ECO:0000313" key="9">
    <source>
        <dbReference type="Proteomes" id="UP001596098"/>
    </source>
</evidence>
<keyword evidence="2" id="KW-0805">Transcription regulation</keyword>
<evidence type="ECO:0000259" key="7">
    <source>
        <dbReference type="Pfam" id="PF08281"/>
    </source>
</evidence>
<dbReference type="InterPro" id="IPR014284">
    <property type="entry name" value="RNA_pol_sigma-70_dom"/>
</dbReference>
<dbReference type="SUPFAM" id="SSF88946">
    <property type="entry name" value="Sigma2 domain of RNA polymerase sigma factors"/>
    <property type="match status" value="1"/>
</dbReference>
<dbReference type="Pfam" id="PF08281">
    <property type="entry name" value="Sigma70_r4_2"/>
    <property type="match status" value="1"/>
</dbReference>
<dbReference type="EMBL" id="JBHSQI010000002">
    <property type="protein sequence ID" value="MFC6152635.1"/>
    <property type="molecule type" value="Genomic_DNA"/>
</dbReference>
<dbReference type="Pfam" id="PF04542">
    <property type="entry name" value="Sigma70_r2"/>
    <property type="match status" value="1"/>
</dbReference>
<dbReference type="InterPro" id="IPR013325">
    <property type="entry name" value="RNA_pol_sigma_r2"/>
</dbReference>
<protein>
    <submittedName>
        <fullName evidence="8">SigE family RNA polymerase sigma factor</fullName>
    </submittedName>
</protein>
<comment type="similarity">
    <text evidence="1">Belongs to the sigma-70 factor family. ECF subfamily.</text>
</comment>
<gene>
    <name evidence="8" type="ORF">ACFPWU_03015</name>
</gene>
<evidence type="ECO:0000256" key="2">
    <source>
        <dbReference type="ARBA" id="ARBA00023015"/>
    </source>
</evidence>
<dbReference type="NCBIfam" id="TIGR02937">
    <property type="entry name" value="sigma70-ECF"/>
    <property type="match status" value="1"/>
</dbReference>
<dbReference type="PANTHER" id="PTHR43133">
    <property type="entry name" value="RNA POLYMERASE ECF-TYPE SIGMA FACTO"/>
    <property type="match status" value="1"/>
</dbReference>
<evidence type="ECO:0000256" key="5">
    <source>
        <dbReference type="ARBA" id="ARBA00023163"/>
    </source>
</evidence>
<sequence>MTTTTVPASLRITVPVTVDTFDDFVHSTGTRLMRTAVLLTGDRSTAEDLLQNAYARLFSKWKQVRRADHPLAYARRVMLRLHLDEKRRRRIVEVHTEAETSAPGSDPTTRLALMQALATLSALDRAVVVLRYWEDLSVADTAEQLGLSPVTCRTRSHRALKHLRTQFPSLATPEDCS</sequence>
<feature type="domain" description="RNA polymerase sigma factor 70 region 4 type 2" evidence="7">
    <location>
        <begin position="111"/>
        <end position="163"/>
    </location>
</feature>
<organism evidence="8 9">
    <name type="scientific">Nocardioides yefusunii</name>
    <dbReference type="NCBI Taxonomy" id="2500546"/>
    <lineage>
        <taxon>Bacteria</taxon>
        <taxon>Bacillati</taxon>
        <taxon>Actinomycetota</taxon>
        <taxon>Actinomycetes</taxon>
        <taxon>Propionibacteriales</taxon>
        <taxon>Nocardioidaceae</taxon>
        <taxon>Nocardioides</taxon>
    </lineage>
</organism>
<proteinExistence type="inferred from homology"/>
<dbReference type="InterPro" id="IPR014325">
    <property type="entry name" value="RNA_pol_sigma-E_actinobac"/>
</dbReference>
<keyword evidence="4" id="KW-0238">DNA-binding</keyword>